<organism evidence="3 4">
    <name type="scientific">Eleginops maclovinus</name>
    <name type="common">Patagonian blennie</name>
    <name type="synonym">Eleginus maclovinus</name>
    <dbReference type="NCBI Taxonomy" id="56733"/>
    <lineage>
        <taxon>Eukaryota</taxon>
        <taxon>Metazoa</taxon>
        <taxon>Chordata</taxon>
        <taxon>Craniata</taxon>
        <taxon>Vertebrata</taxon>
        <taxon>Euteleostomi</taxon>
        <taxon>Actinopterygii</taxon>
        <taxon>Neopterygii</taxon>
        <taxon>Teleostei</taxon>
        <taxon>Neoteleostei</taxon>
        <taxon>Acanthomorphata</taxon>
        <taxon>Eupercaria</taxon>
        <taxon>Perciformes</taxon>
        <taxon>Notothenioidei</taxon>
        <taxon>Eleginopidae</taxon>
        <taxon>Eleginops</taxon>
    </lineage>
</organism>
<evidence type="ECO:0000313" key="3">
    <source>
        <dbReference type="EMBL" id="KAK5874574.1"/>
    </source>
</evidence>
<dbReference type="EMBL" id="JAUZQC010000003">
    <property type="protein sequence ID" value="KAK5874574.1"/>
    <property type="molecule type" value="Genomic_DNA"/>
</dbReference>
<dbReference type="Pfam" id="PF05699">
    <property type="entry name" value="Dimer_Tnp_hAT"/>
    <property type="match status" value="1"/>
</dbReference>
<dbReference type="GO" id="GO:0046983">
    <property type="term" value="F:protein dimerization activity"/>
    <property type="evidence" value="ECO:0007669"/>
    <property type="project" value="InterPro"/>
</dbReference>
<comment type="caution">
    <text evidence="3">The sequence shown here is derived from an EMBL/GenBank/DDBJ whole genome shotgun (WGS) entry which is preliminary data.</text>
</comment>
<dbReference type="SUPFAM" id="SSF53098">
    <property type="entry name" value="Ribonuclease H-like"/>
    <property type="match status" value="1"/>
</dbReference>
<name>A0AAN8AY37_ELEMC</name>
<dbReference type="Proteomes" id="UP001346869">
    <property type="component" value="Unassembled WGS sequence"/>
</dbReference>
<evidence type="ECO:0000313" key="4">
    <source>
        <dbReference type="Proteomes" id="UP001346869"/>
    </source>
</evidence>
<dbReference type="PANTHER" id="PTHR46289">
    <property type="entry name" value="52 KDA REPRESSOR OF THE INHIBITOR OF THE PROTEIN KINASE-LIKE PROTEIN-RELATED"/>
    <property type="match status" value="1"/>
</dbReference>
<feature type="domain" description="HAT C-terminal dimerisation" evidence="1">
    <location>
        <begin position="426"/>
        <end position="473"/>
    </location>
</feature>
<reference evidence="3 4" key="2">
    <citation type="journal article" date="2023" name="Mol. Biol. Evol.">
        <title>Genomics of Secondarily Temperate Adaptation in the Only Non-Antarctic Icefish.</title>
        <authorList>
            <person name="Rivera-Colon A.G."/>
            <person name="Rayamajhi N."/>
            <person name="Minhas B.F."/>
            <person name="Madrigal G."/>
            <person name="Bilyk K.T."/>
            <person name="Yoon V."/>
            <person name="Hune M."/>
            <person name="Gregory S."/>
            <person name="Cheng C.H.C."/>
            <person name="Catchen J.M."/>
        </authorList>
    </citation>
    <scope>NUCLEOTIDE SEQUENCE [LARGE SCALE GENOMIC DNA]</scope>
    <source>
        <strain evidence="3">JMC-PN-2008</strain>
    </source>
</reference>
<dbReference type="InterPro" id="IPR025398">
    <property type="entry name" value="DUF4371"/>
</dbReference>
<gene>
    <name evidence="3" type="ORF">PBY51_019510</name>
</gene>
<reference evidence="3 4" key="1">
    <citation type="journal article" date="2023" name="Genes (Basel)">
        <title>Chromosome-Level Genome Assembly and Circadian Gene Repertoire of the Patagonia Blennie Eleginops maclovinus-The Closest Ancestral Proxy of Antarctic Cryonotothenioids.</title>
        <authorList>
            <person name="Cheng C.C."/>
            <person name="Rivera-Colon A.G."/>
            <person name="Minhas B.F."/>
            <person name="Wilson L."/>
            <person name="Rayamajhi N."/>
            <person name="Vargas-Chacoff L."/>
            <person name="Catchen J.M."/>
        </authorList>
    </citation>
    <scope>NUCLEOTIDE SEQUENCE [LARGE SCALE GENOMIC DNA]</scope>
    <source>
        <strain evidence="3">JMC-PN-2008</strain>
    </source>
</reference>
<keyword evidence="4" id="KW-1185">Reference proteome</keyword>
<dbReference type="InterPro" id="IPR052958">
    <property type="entry name" value="IFN-induced_PKR_regulator"/>
</dbReference>
<dbReference type="InterPro" id="IPR008906">
    <property type="entry name" value="HATC_C_dom"/>
</dbReference>
<dbReference type="AlphaFoldDB" id="A0AAN8AY37"/>
<dbReference type="InterPro" id="IPR012337">
    <property type="entry name" value="RNaseH-like_sf"/>
</dbReference>
<evidence type="ECO:0000259" key="1">
    <source>
        <dbReference type="Pfam" id="PF05699"/>
    </source>
</evidence>
<protein>
    <submittedName>
        <fullName evidence="3">Uncharacterized protein</fullName>
    </submittedName>
</protein>
<dbReference type="Pfam" id="PF14291">
    <property type="entry name" value="DUF4371"/>
    <property type="match status" value="1"/>
</dbReference>
<accession>A0AAN8AY37</accession>
<sequence length="503" mass="56437">MLNIMGNSKISKEIHEVSTLMYSIINGVQDLSGNEQEAICLRYVDSDLLPHEDFVGLYQVSSTTGKELARMATDVLLRLNLPLSCLRGQSYDGAANMAGGAKGVQAVIKETQPLALYVHCGPHCINLVTQTACSTSTIMSDALDLVHKLGNLYHLSGKYKTIFKEVAQSEEGSFRTLRPLCPTRWLMRVVAIQAVVDQYEKILVSLEEMASGSSDTCITARGLLERFQKGHILLSLIMALEVLKELECLNRSLQSKTVSVSGMLAAVDCVKNTIQVKRSDETFHRIYTQACDMIQELDIEAIQTPHIRRPPKRFTGNAPAFRPTSPEEFYRIEFFKMLDVVEVQLTKHFDQSSFQTLNILERVLITGKVEDVDVVSSYPELDQHSLEVQLAMFKLQYPCSTVSEVMDTLRAMLPEVRGLFTQVEVLFRLLLVVPCSSAEAERSFSALRRLKTWLRSSMSQKRLNNVAVCHIHQEHLDKLDLGEICQPFVSANDKRGHTFGAFV</sequence>
<dbReference type="PANTHER" id="PTHR46289:SF17">
    <property type="entry name" value="HAT C-TERMINAL DIMERISATION DOMAIN-CONTAINING PROTEIN"/>
    <property type="match status" value="1"/>
</dbReference>
<evidence type="ECO:0000259" key="2">
    <source>
        <dbReference type="Pfam" id="PF14291"/>
    </source>
</evidence>
<feature type="domain" description="DUF4371" evidence="2">
    <location>
        <begin position="24"/>
        <end position="101"/>
    </location>
</feature>
<proteinExistence type="predicted"/>